<gene>
    <name evidence="1" type="ORF">PGLA2088_LOCUS47551</name>
</gene>
<accession>A0A813LIH9</accession>
<sequence>MPSALKARLGKPSVAEMRAQLDTLRKPTARRMEEVFNKYHEMCVATGQKEIEVLEPDVNWKALLMSLPPPQNSSVLGCGFRKMLLKETECVYEGIYRFHVQRRDGSVACFEFRDAYDDPYHNYKDKSFVHDV</sequence>
<dbReference type="EMBL" id="CAJNNW010036488">
    <property type="protein sequence ID" value="CAE8734892.1"/>
    <property type="molecule type" value="Genomic_DNA"/>
</dbReference>
<feature type="non-terminal residue" evidence="1">
    <location>
        <position position="132"/>
    </location>
</feature>
<evidence type="ECO:0000313" key="1">
    <source>
        <dbReference type="EMBL" id="CAE8734892.1"/>
    </source>
</evidence>
<name>A0A813LIH9_POLGL</name>
<dbReference type="AlphaFoldDB" id="A0A813LIH9"/>
<dbReference type="Proteomes" id="UP000626109">
    <property type="component" value="Unassembled WGS sequence"/>
</dbReference>
<proteinExistence type="predicted"/>
<comment type="caution">
    <text evidence="1">The sequence shown here is derived from an EMBL/GenBank/DDBJ whole genome shotgun (WGS) entry which is preliminary data.</text>
</comment>
<reference evidence="1" key="1">
    <citation type="submission" date="2021-02" db="EMBL/GenBank/DDBJ databases">
        <authorList>
            <person name="Dougan E. K."/>
            <person name="Rhodes N."/>
            <person name="Thang M."/>
            <person name="Chan C."/>
        </authorList>
    </citation>
    <scope>NUCLEOTIDE SEQUENCE</scope>
</reference>
<evidence type="ECO:0000313" key="2">
    <source>
        <dbReference type="Proteomes" id="UP000626109"/>
    </source>
</evidence>
<organism evidence="1 2">
    <name type="scientific">Polarella glacialis</name>
    <name type="common">Dinoflagellate</name>
    <dbReference type="NCBI Taxonomy" id="89957"/>
    <lineage>
        <taxon>Eukaryota</taxon>
        <taxon>Sar</taxon>
        <taxon>Alveolata</taxon>
        <taxon>Dinophyceae</taxon>
        <taxon>Suessiales</taxon>
        <taxon>Suessiaceae</taxon>
        <taxon>Polarella</taxon>
    </lineage>
</organism>
<protein>
    <submittedName>
        <fullName evidence="1">Uncharacterized protein</fullName>
    </submittedName>
</protein>